<organism evidence="2 3">
    <name type="scientific">Cyanobacterium aponinum (strain PCC 10605)</name>
    <dbReference type="NCBI Taxonomy" id="755178"/>
    <lineage>
        <taxon>Bacteria</taxon>
        <taxon>Bacillati</taxon>
        <taxon>Cyanobacteriota</taxon>
        <taxon>Cyanophyceae</taxon>
        <taxon>Oscillatoriophycideae</taxon>
        <taxon>Chroococcales</taxon>
        <taxon>Geminocystaceae</taxon>
        <taxon>Cyanobacterium</taxon>
    </lineage>
</organism>
<dbReference type="eggNOG" id="COG4627">
    <property type="taxonomic scope" value="Bacteria"/>
</dbReference>
<gene>
    <name evidence="2" type="ordered locus">Cyan10605_1206</name>
</gene>
<feature type="domain" description="Methyltransferase type 11" evidence="1">
    <location>
        <begin position="284"/>
        <end position="335"/>
    </location>
</feature>
<dbReference type="PATRIC" id="fig|755178.3.peg.1273"/>
<proteinExistence type="predicted"/>
<keyword evidence="2" id="KW-0808">Transferase</keyword>
<dbReference type="AlphaFoldDB" id="K9Z425"/>
<dbReference type="SUPFAM" id="SSF53335">
    <property type="entry name" value="S-adenosyl-L-methionine-dependent methyltransferases"/>
    <property type="match status" value="1"/>
</dbReference>
<keyword evidence="2" id="KW-0489">Methyltransferase</keyword>
<dbReference type="InterPro" id="IPR029063">
    <property type="entry name" value="SAM-dependent_MTases_sf"/>
</dbReference>
<accession>K9Z425</accession>
<dbReference type="GO" id="GO:0008757">
    <property type="term" value="F:S-adenosylmethionine-dependent methyltransferase activity"/>
    <property type="evidence" value="ECO:0007669"/>
    <property type="project" value="InterPro"/>
</dbReference>
<dbReference type="Gene3D" id="3.40.50.150">
    <property type="entry name" value="Vaccinia Virus protein VP39"/>
    <property type="match status" value="1"/>
</dbReference>
<evidence type="ECO:0000313" key="3">
    <source>
        <dbReference type="Proteomes" id="UP000010480"/>
    </source>
</evidence>
<dbReference type="HOGENOM" id="CLU_655222_0_0_3"/>
<protein>
    <submittedName>
        <fullName evidence="2">Methyltransferase type 11</fullName>
    </submittedName>
</protein>
<dbReference type="Proteomes" id="UP000010480">
    <property type="component" value="Chromosome"/>
</dbReference>
<sequence>MDSQKFVQLIPEIFDFDNIESIEAKKNQIASILKKVDSTINPYVFLLLNTAISCLEENEIYCEILKQSSTTLIPILESNPQLMAYGIIDNETIDIDNINYTLESSNYSDQVCIYEGDITSFCEDLQSLDSEDKIGLFHLNGNRPYREILLALMNIRPLLAEEAFIIISQTENGATKNAISDFQNFNNSDNIHELLVVNPETKSYHFMEQELVILLYRNNVINKQIKRINNAGLTKLNQATENHKKTLLHVGCGPSNPNALPQDFRGDDWVEIRLDINPNVQPDIIGTITDLSGVPNNSVDAVYSSHNLEHIYNFEVPIALAEFKRVLKNGGCVMFVVPDMQTAAEWVMRGEMEDSPLYQSPAGPVPALWMFYGMGTTYPGMPYMAHKTGFTTKNLAKQLGEAGFNNLKLIRRSFDIIAYGYK</sequence>
<keyword evidence="3" id="KW-1185">Reference proteome</keyword>
<reference evidence="3" key="1">
    <citation type="journal article" date="2013" name="Proc. Natl. Acad. Sci. U.S.A.">
        <title>Improving the coverage of the cyanobacterial phylum using diversity-driven genome sequencing.</title>
        <authorList>
            <person name="Shih P.M."/>
            <person name="Wu D."/>
            <person name="Latifi A."/>
            <person name="Axen S.D."/>
            <person name="Fewer D.P."/>
            <person name="Talla E."/>
            <person name="Calteau A."/>
            <person name="Cai F."/>
            <person name="Tandeau de Marsac N."/>
            <person name="Rippka R."/>
            <person name="Herdman M."/>
            <person name="Sivonen K."/>
            <person name="Coursin T."/>
            <person name="Laurent T."/>
            <person name="Goodwin L."/>
            <person name="Nolan M."/>
            <person name="Davenport K.W."/>
            <person name="Han C.S."/>
            <person name="Rubin E.M."/>
            <person name="Eisen J.A."/>
            <person name="Woyke T."/>
            <person name="Gugger M."/>
            <person name="Kerfeld C.A."/>
        </authorList>
    </citation>
    <scope>NUCLEOTIDE SEQUENCE [LARGE SCALE GENOMIC DNA]</scope>
    <source>
        <strain evidence="3">PCC 10605</strain>
    </source>
</reference>
<evidence type="ECO:0000259" key="1">
    <source>
        <dbReference type="Pfam" id="PF08241"/>
    </source>
</evidence>
<name>K9Z425_CYAAP</name>
<dbReference type="EMBL" id="CP003947">
    <property type="protein sequence ID" value="AFZ53325.1"/>
    <property type="molecule type" value="Genomic_DNA"/>
</dbReference>
<evidence type="ECO:0000313" key="2">
    <source>
        <dbReference type="EMBL" id="AFZ53325.1"/>
    </source>
</evidence>
<dbReference type="KEGG" id="can:Cyan10605_1206"/>
<dbReference type="Pfam" id="PF08241">
    <property type="entry name" value="Methyltransf_11"/>
    <property type="match status" value="1"/>
</dbReference>
<dbReference type="GO" id="GO:0032259">
    <property type="term" value="P:methylation"/>
    <property type="evidence" value="ECO:0007669"/>
    <property type="project" value="UniProtKB-KW"/>
</dbReference>
<dbReference type="STRING" id="755178.Cyan10605_1206"/>
<dbReference type="InterPro" id="IPR013216">
    <property type="entry name" value="Methyltransf_11"/>
</dbReference>
<dbReference type="RefSeq" id="WP_015219054.1">
    <property type="nucleotide sequence ID" value="NC_019776.1"/>
</dbReference>